<dbReference type="InterPro" id="IPR039583">
    <property type="entry name" value="TCFL5/SOLH1/2"/>
</dbReference>
<comment type="subcellular location">
    <subcellularLocation>
        <location evidence="1">Nucleus</location>
    </subcellularLocation>
</comment>
<gene>
    <name evidence="11" type="ORF">V1264_006966</name>
</gene>
<keyword evidence="6" id="KW-0238">DNA-binding</keyword>
<dbReference type="GO" id="GO:0046983">
    <property type="term" value="F:protein dimerization activity"/>
    <property type="evidence" value="ECO:0007669"/>
    <property type="project" value="InterPro"/>
</dbReference>
<evidence type="ECO:0000313" key="11">
    <source>
        <dbReference type="EMBL" id="KAK7095581.1"/>
    </source>
</evidence>
<evidence type="ECO:0000256" key="3">
    <source>
        <dbReference type="ARBA" id="ARBA00022782"/>
    </source>
</evidence>
<keyword evidence="2" id="KW-0217">Developmental protein</keyword>
<dbReference type="EMBL" id="JBAMIC010000018">
    <property type="protein sequence ID" value="KAK7095581.1"/>
    <property type="molecule type" value="Genomic_DNA"/>
</dbReference>
<keyword evidence="12" id="KW-1185">Reference proteome</keyword>
<evidence type="ECO:0000313" key="12">
    <source>
        <dbReference type="Proteomes" id="UP001374579"/>
    </source>
</evidence>
<dbReference type="GO" id="GO:0007283">
    <property type="term" value="P:spermatogenesis"/>
    <property type="evidence" value="ECO:0007669"/>
    <property type="project" value="UniProtKB-KW"/>
</dbReference>
<feature type="region of interest" description="Disordered" evidence="9">
    <location>
        <begin position="500"/>
        <end position="541"/>
    </location>
</feature>
<dbReference type="InterPro" id="IPR036638">
    <property type="entry name" value="HLH_DNA-bd_sf"/>
</dbReference>
<dbReference type="SUPFAM" id="SSF47459">
    <property type="entry name" value="HLH, helix-loop-helix DNA-binding domain"/>
    <property type="match status" value="1"/>
</dbReference>
<dbReference type="PANTHER" id="PTHR15402">
    <property type="entry name" value="TRANSCRIPTION FACTOR-LIKE 5 PROTEIN"/>
    <property type="match status" value="1"/>
</dbReference>
<feature type="domain" description="BHLH" evidence="10">
    <location>
        <begin position="162"/>
        <end position="213"/>
    </location>
</feature>
<accession>A0AAN9G507</accession>
<reference evidence="11 12" key="1">
    <citation type="submission" date="2024-02" db="EMBL/GenBank/DDBJ databases">
        <title>Chromosome-scale genome assembly of the rough periwinkle Littorina saxatilis.</title>
        <authorList>
            <person name="De Jode A."/>
            <person name="Faria R."/>
            <person name="Formenti G."/>
            <person name="Sims Y."/>
            <person name="Smith T.P."/>
            <person name="Tracey A."/>
            <person name="Wood J.M.D."/>
            <person name="Zagrodzka Z.B."/>
            <person name="Johannesson K."/>
            <person name="Butlin R.K."/>
            <person name="Leder E.H."/>
        </authorList>
    </citation>
    <scope>NUCLEOTIDE SEQUENCE [LARGE SCALE GENOMIC DNA]</scope>
    <source>
        <strain evidence="11">Snail1</strain>
        <tissue evidence="11">Muscle</tissue>
    </source>
</reference>
<dbReference type="Pfam" id="PF00010">
    <property type="entry name" value="HLH"/>
    <property type="match status" value="1"/>
</dbReference>
<keyword evidence="5" id="KW-0805">Transcription regulation</keyword>
<dbReference type="GO" id="GO:0000978">
    <property type="term" value="F:RNA polymerase II cis-regulatory region sequence-specific DNA binding"/>
    <property type="evidence" value="ECO:0007669"/>
    <property type="project" value="TreeGrafter"/>
</dbReference>
<sequence length="541" mass="57498">MPVSRRYNSKYNKKTIQLGVTITQPEIDLNLHGIDEIILEPVSKATIRQKYFDWTSAKLTPDYGCSLRDTSLSPTTPDSSVSTESNIELSLSSLASDTTNDSGIHGEVDMVDLKPPPPFLFPQHGVPVSLSSNLSKHRSANDASSIPPTWCRAEHATKEKHRRLTTLHSSSQAHRERIKDSCDQLRVLLPYVRGRKTDMASILEMTVDYLKIVNSKLPHDFHAHVLDVMTKGGNSPPLRQPRSNASSGRGSRGGRGRGCRRSTASPVRAVSLQDSAQSRMLTRSLSRDTTSPVCTISSRGSRTGTKGTKRSSPHSVVMSPGSHGVSNLYLAEVKDRGGLQREESVIATSMSLPTYLPASHLFSDPPPSHCYPPPPHTAGPPSLTTSTPNECGLSVPRLYASAHLTVDPGFLSHGAMATPSPLANPITTRYSLGGGEREGGGAASYADPSPAYYHYFSSLPDMGPAYTLAGGGGMGGCGGGGAMCVGDYMSSGSPYPLSNSFASARLPVAPPRGKGDATPLSSAPGGDNPYGMTDTTPKTSK</sequence>
<dbReference type="SMART" id="SM00353">
    <property type="entry name" value="HLH"/>
    <property type="match status" value="1"/>
</dbReference>
<evidence type="ECO:0000256" key="2">
    <source>
        <dbReference type="ARBA" id="ARBA00022473"/>
    </source>
</evidence>
<dbReference type="GO" id="GO:0000981">
    <property type="term" value="F:DNA-binding transcription factor activity, RNA polymerase II-specific"/>
    <property type="evidence" value="ECO:0007669"/>
    <property type="project" value="TreeGrafter"/>
</dbReference>
<keyword evidence="4" id="KW-0744">Spermatogenesis</keyword>
<evidence type="ECO:0000256" key="5">
    <source>
        <dbReference type="ARBA" id="ARBA00023015"/>
    </source>
</evidence>
<dbReference type="GO" id="GO:0005634">
    <property type="term" value="C:nucleus"/>
    <property type="evidence" value="ECO:0007669"/>
    <property type="project" value="UniProtKB-SubCell"/>
</dbReference>
<feature type="compositionally biased region" description="Pro residues" evidence="9">
    <location>
        <begin position="366"/>
        <end position="378"/>
    </location>
</feature>
<dbReference type="AlphaFoldDB" id="A0AAN9G507"/>
<protein>
    <recommendedName>
        <fullName evidence="10">BHLH domain-containing protein</fullName>
    </recommendedName>
</protein>
<keyword evidence="8" id="KW-0539">Nucleus</keyword>
<feature type="region of interest" description="Disordered" evidence="9">
    <location>
        <begin position="366"/>
        <end position="387"/>
    </location>
</feature>
<evidence type="ECO:0000256" key="6">
    <source>
        <dbReference type="ARBA" id="ARBA00023125"/>
    </source>
</evidence>
<organism evidence="11 12">
    <name type="scientific">Littorina saxatilis</name>
    <dbReference type="NCBI Taxonomy" id="31220"/>
    <lineage>
        <taxon>Eukaryota</taxon>
        <taxon>Metazoa</taxon>
        <taxon>Spiralia</taxon>
        <taxon>Lophotrochozoa</taxon>
        <taxon>Mollusca</taxon>
        <taxon>Gastropoda</taxon>
        <taxon>Caenogastropoda</taxon>
        <taxon>Littorinimorpha</taxon>
        <taxon>Littorinoidea</taxon>
        <taxon>Littorinidae</taxon>
        <taxon>Littorina</taxon>
    </lineage>
</organism>
<dbReference type="Proteomes" id="UP001374579">
    <property type="component" value="Unassembled WGS sequence"/>
</dbReference>
<keyword evidence="7" id="KW-0804">Transcription</keyword>
<dbReference type="PROSITE" id="PS50888">
    <property type="entry name" value="BHLH"/>
    <property type="match status" value="1"/>
</dbReference>
<feature type="compositionally biased region" description="Polar residues" evidence="9">
    <location>
        <begin position="272"/>
        <end position="306"/>
    </location>
</feature>
<dbReference type="CDD" id="cd18908">
    <property type="entry name" value="bHLH_SOHLH1_2"/>
    <property type="match status" value="1"/>
</dbReference>
<feature type="region of interest" description="Disordered" evidence="9">
    <location>
        <begin position="231"/>
        <end position="320"/>
    </location>
</feature>
<evidence type="ECO:0000256" key="8">
    <source>
        <dbReference type="ARBA" id="ARBA00023242"/>
    </source>
</evidence>
<proteinExistence type="predicted"/>
<name>A0AAN9G507_9CAEN</name>
<comment type="caution">
    <text evidence="11">The sequence shown here is derived from an EMBL/GenBank/DDBJ whole genome shotgun (WGS) entry which is preliminary data.</text>
</comment>
<dbReference type="PANTHER" id="PTHR15402:SF4">
    <property type="entry name" value="SPERMATOGENESIS- AND OOGENESIS-SPECIFIC BASIC HELIX-LOOP-HELIX-CONTAINING PROTEIN 1"/>
    <property type="match status" value="1"/>
</dbReference>
<dbReference type="InterPro" id="IPR011598">
    <property type="entry name" value="bHLH_dom"/>
</dbReference>
<keyword evidence="3" id="KW-0221">Differentiation</keyword>
<dbReference type="GO" id="GO:0030154">
    <property type="term" value="P:cell differentiation"/>
    <property type="evidence" value="ECO:0007669"/>
    <property type="project" value="UniProtKB-KW"/>
</dbReference>
<evidence type="ECO:0000259" key="10">
    <source>
        <dbReference type="PROSITE" id="PS50888"/>
    </source>
</evidence>
<evidence type="ECO:0000256" key="7">
    <source>
        <dbReference type="ARBA" id="ARBA00023163"/>
    </source>
</evidence>
<evidence type="ECO:0000256" key="9">
    <source>
        <dbReference type="SAM" id="MobiDB-lite"/>
    </source>
</evidence>
<dbReference type="Gene3D" id="4.10.280.10">
    <property type="entry name" value="Helix-loop-helix DNA-binding domain"/>
    <property type="match status" value="1"/>
</dbReference>
<evidence type="ECO:0000256" key="4">
    <source>
        <dbReference type="ARBA" id="ARBA00022871"/>
    </source>
</evidence>
<evidence type="ECO:0000256" key="1">
    <source>
        <dbReference type="ARBA" id="ARBA00004123"/>
    </source>
</evidence>